<evidence type="ECO:0000256" key="4">
    <source>
        <dbReference type="ARBA" id="ARBA00012547"/>
    </source>
</evidence>
<dbReference type="SUPFAM" id="SSF51182">
    <property type="entry name" value="RmlC-like cupins"/>
    <property type="match status" value="1"/>
</dbReference>
<dbReference type="PATRIC" id="fig|1423760.3.peg.604"/>
<comment type="cofactor">
    <cofactor evidence="2">
        <name>Zn(2+)</name>
        <dbReference type="ChEBI" id="CHEBI:29105"/>
    </cofactor>
</comment>
<proteinExistence type="inferred from homology"/>
<dbReference type="EMBL" id="AZFK01000083">
    <property type="protein sequence ID" value="KRL88026.1"/>
    <property type="molecule type" value="Genomic_DNA"/>
</dbReference>
<dbReference type="Pfam" id="PF04962">
    <property type="entry name" value="KduI"/>
    <property type="match status" value="1"/>
</dbReference>
<organism evidence="8 9">
    <name type="scientific">Limosilactobacillus ingluviei DSM 15946</name>
    <dbReference type="NCBI Taxonomy" id="1423760"/>
    <lineage>
        <taxon>Bacteria</taxon>
        <taxon>Bacillati</taxon>
        <taxon>Bacillota</taxon>
        <taxon>Bacilli</taxon>
        <taxon>Lactobacillales</taxon>
        <taxon>Lactobacillaceae</taxon>
        <taxon>Limosilactobacillus</taxon>
    </lineage>
</organism>
<protein>
    <recommendedName>
        <fullName evidence="4">5-dehydro-4-deoxy-D-glucuronate isomerase</fullName>
        <ecNumber evidence="4">5.3.1.17</ecNumber>
    </recommendedName>
</protein>
<keyword evidence="7 8" id="KW-0413">Isomerase</keyword>
<comment type="caution">
    <text evidence="8">The sequence shown here is derived from an EMBL/GenBank/DDBJ whole genome shotgun (WGS) entry which is preliminary data.</text>
</comment>
<name>A0A0R1U9P6_9LACO</name>
<dbReference type="PANTHER" id="PTHR38461">
    <property type="entry name" value="4-DEOXY-L-THREO-5-HEXOSULOSE-URONATE KETOL-ISOMERASE"/>
    <property type="match status" value="1"/>
</dbReference>
<sequence>MTKVFIPDQILLTYTYNDRMIFGGIMPQKDALEVELSKDLGVDYFLQRRELGFINLGGEGSVEIEGVTYPVFPHDGFYIGMGTKRVVFRSKISASPAKFYIVSTPAHRTYPTRRLQFKDAVKMPMGDQEHMNKRTIYKYIDASVMGTCQLQMGYTVLEPGNAWNTMPAHTHARRMETYLYTEFGSPTTRVCHFMGVPENTKHIWVEPDQAIVNPSFSIHSGVGTTNYAFVWAMCGENQTYDDMDMVDMHQLR</sequence>
<dbReference type="GO" id="GO:0019698">
    <property type="term" value="P:D-galacturonate catabolic process"/>
    <property type="evidence" value="ECO:0007669"/>
    <property type="project" value="TreeGrafter"/>
</dbReference>
<keyword evidence="6" id="KW-0862">Zinc</keyword>
<dbReference type="GO" id="GO:0046872">
    <property type="term" value="F:metal ion binding"/>
    <property type="evidence" value="ECO:0007669"/>
    <property type="project" value="UniProtKB-KW"/>
</dbReference>
<dbReference type="InterPro" id="IPR014710">
    <property type="entry name" value="RmlC-like_jellyroll"/>
</dbReference>
<dbReference type="InterPro" id="IPR011051">
    <property type="entry name" value="RmlC_Cupin_sf"/>
</dbReference>
<gene>
    <name evidence="8" type="ORF">FC43_GL000582</name>
</gene>
<dbReference type="InterPro" id="IPR007045">
    <property type="entry name" value="KduI"/>
</dbReference>
<accession>A0A0R1U9P6</accession>
<evidence type="ECO:0000256" key="2">
    <source>
        <dbReference type="ARBA" id="ARBA00001947"/>
    </source>
</evidence>
<reference evidence="8 9" key="1">
    <citation type="journal article" date="2015" name="Genome Announc.">
        <title>Expanding the biotechnology potential of lactobacilli through comparative genomics of 213 strains and associated genera.</title>
        <authorList>
            <person name="Sun Z."/>
            <person name="Harris H.M."/>
            <person name="McCann A."/>
            <person name="Guo C."/>
            <person name="Argimon S."/>
            <person name="Zhang W."/>
            <person name="Yang X."/>
            <person name="Jeffery I.B."/>
            <person name="Cooney J.C."/>
            <person name="Kagawa T.F."/>
            <person name="Liu W."/>
            <person name="Song Y."/>
            <person name="Salvetti E."/>
            <person name="Wrobel A."/>
            <person name="Rasinkangas P."/>
            <person name="Parkhill J."/>
            <person name="Rea M.C."/>
            <person name="O'Sullivan O."/>
            <person name="Ritari J."/>
            <person name="Douillard F.P."/>
            <person name="Paul Ross R."/>
            <person name="Yang R."/>
            <person name="Briner A.E."/>
            <person name="Felis G.E."/>
            <person name="de Vos W.M."/>
            <person name="Barrangou R."/>
            <person name="Klaenhammer T.R."/>
            <person name="Caufield P.W."/>
            <person name="Cui Y."/>
            <person name="Zhang H."/>
            <person name="O'Toole P.W."/>
        </authorList>
    </citation>
    <scope>NUCLEOTIDE SEQUENCE [LARGE SCALE GENOMIC DNA]</scope>
    <source>
        <strain evidence="8 9">DSM 15946</strain>
    </source>
</reference>
<dbReference type="CDD" id="cd20294">
    <property type="entry name" value="cupin_KduI_N"/>
    <property type="match status" value="1"/>
</dbReference>
<evidence type="ECO:0000256" key="5">
    <source>
        <dbReference type="ARBA" id="ARBA00022723"/>
    </source>
</evidence>
<dbReference type="NCBIfam" id="NF002091">
    <property type="entry name" value="PRK00924.1"/>
    <property type="match status" value="1"/>
</dbReference>
<comment type="catalytic activity">
    <reaction evidence="1">
        <text>5-dehydro-4-deoxy-D-glucuronate = 3-deoxy-D-glycero-2,5-hexodiulosonate</text>
        <dbReference type="Rhea" id="RHEA:23896"/>
        <dbReference type="ChEBI" id="CHEBI:17117"/>
        <dbReference type="ChEBI" id="CHEBI:29071"/>
        <dbReference type="EC" id="5.3.1.17"/>
    </reaction>
</comment>
<dbReference type="AlphaFoldDB" id="A0A0R1U9P6"/>
<dbReference type="Gene3D" id="2.60.120.10">
    <property type="entry name" value="Jelly Rolls"/>
    <property type="match status" value="1"/>
</dbReference>
<dbReference type="Proteomes" id="UP000050816">
    <property type="component" value="Unassembled WGS sequence"/>
</dbReference>
<evidence type="ECO:0000256" key="3">
    <source>
        <dbReference type="ARBA" id="ARBA00008086"/>
    </source>
</evidence>
<comment type="similarity">
    <text evidence="3">Belongs to the KduI family.</text>
</comment>
<evidence type="ECO:0000256" key="6">
    <source>
        <dbReference type="ARBA" id="ARBA00022833"/>
    </source>
</evidence>
<dbReference type="PANTHER" id="PTHR38461:SF1">
    <property type="entry name" value="4-DEOXY-L-THREO-5-HEXOSULOSE-URONATE KETOL-ISOMERASE"/>
    <property type="match status" value="1"/>
</dbReference>
<evidence type="ECO:0000313" key="9">
    <source>
        <dbReference type="Proteomes" id="UP000050816"/>
    </source>
</evidence>
<evidence type="ECO:0000256" key="1">
    <source>
        <dbReference type="ARBA" id="ARBA00000552"/>
    </source>
</evidence>
<dbReference type="CDD" id="cd20491">
    <property type="entry name" value="cupin_KduI_C"/>
    <property type="match status" value="1"/>
</dbReference>
<dbReference type="Gene3D" id="2.60.120.520">
    <property type="entry name" value="pectin degrading enzyme 5-keto 4- deoxyuronate isomerase, domain 1"/>
    <property type="match status" value="1"/>
</dbReference>
<dbReference type="GO" id="GO:0045490">
    <property type="term" value="P:pectin catabolic process"/>
    <property type="evidence" value="ECO:0007669"/>
    <property type="project" value="InterPro"/>
</dbReference>
<evidence type="ECO:0000256" key="7">
    <source>
        <dbReference type="ARBA" id="ARBA00023235"/>
    </source>
</evidence>
<dbReference type="InterPro" id="IPR021120">
    <property type="entry name" value="KduI/IolB_isomerase"/>
</dbReference>
<evidence type="ECO:0000313" key="8">
    <source>
        <dbReference type="EMBL" id="KRL88026.1"/>
    </source>
</evidence>
<dbReference type="EC" id="5.3.1.17" evidence="4"/>
<keyword evidence="5" id="KW-0479">Metal-binding</keyword>
<dbReference type="GO" id="GO:0042840">
    <property type="term" value="P:D-glucuronate catabolic process"/>
    <property type="evidence" value="ECO:0007669"/>
    <property type="project" value="TreeGrafter"/>
</dbReference>
<dbReference type="InterPro" id="IPR027449">
    <property type="entry name" value="KduI_N"/>
</dbReference>
<dbReference type="GO" id="GO:0008697">
    <property type="term" value="F:4-deoxy-L-threo-5-hexosulose-uronate ketol-isomerase activity"/>
    <property type="evidence" value="ECO:0007669"/>
    <property type="project" value="UniProtKB-EC"/>
</dbReference>